<evidence type="ECO:0000313" key="1">
    <source>
        <dbReference type="EMBL" id="OLP81165.1"/>
    </source>
</evidence>
<dbReference type="EMBL" id="LSRX01001306">
    <property type="protein sequence ID" value="OLP81165.1"/>
    <property type="molecule type" value="Genomic_DNA"/>
</dbReference>
<dbReference type="OrthoDB" id="10275230at2759"/>
<proteinExistence type="predicted"/>
<reference evidence="1 2" key="1">
    <citation type="submission" date="2016-02" db="EMBL/GenBank/DDBJ databases">
        <title>Genome analysis of coral dinoflagellate symbionts highlights evolutionary adaptations to a symbiotic lifestyle.</title>
        <authorList>
            <person name="Aranda M."/>
            <person name="Li Y."/>
            <person name="Liew Y.J."/>
            <person name="Baumgarten S."/>
            <person name="Simakov O."/>
            <person name="Wilson M."/>
            <person name="Piel J."/>
            <person name="Ashoor H."/>
            <person name="Bougouffa S."/>
            <person name="Bajic V.B."/>
            <person name="Ryu T."/>
            <person name="Ravasi T."/>
            <person name="Bayer T."/>
            <person name="Micklem G."/>
            <person name="Kim H."/>
            <person name="Bhak J."/>
            <person name="Lajeunesse T.C."/>
            <person name="Voolstra C.R."/>
        </authorList>
    </citation>
    <scope>NUCLEOTIDE SEQUENCE [LARGE SCALE GENOMIC DNA]</scope>
    <source>
        <strain evidence="1 2">CCMP2467</strain>
    </source>
</reference>
<gene>
    <name evidence="1" type="ORF">AK812_SmicGene38324</name>
</gene>
<sequence>MRRRQRKQQRLLFSDVEAPSPEFSTQSHQLAQAIRDDVQSECSRRIAHRLKVTLFGLKGLWLFGKASEACLALLARPPKVAQAKLIAPLSVLVSTRSSVANVMGSFMLTFVNRRITNAAADKLCNTFASKLNAEDVQFKRNLELLSIRAANAYPCFQAYERSKEAKKRSYRDCTGDEPRLCKKRPGANIGYGHTQTTHEWFNDLIKGNVADAANRHEWKWQGLDVVCNLCSLRLLHSKNRKVIAARALTPCGADGPARFTGVHESHNLVLKGQLWFCTKCGGQYSLTKGTVSAKLKACCTQRMDKRSKMWPEEPGGD</sequence>
<dbReference type="AlphaFoldDB" id="A0A1Q9CE14"/>
<keyword evidence="2" id="KW-1185">Reference proteome</keyword>
<comment type="caution">
    <text evidence="1">The sequence shown here is derived from an EMBL/GenBank/DDBJ whole genome shotgun (WGS) entry which is preliminary data.</text>
</comment>
<name>A0A1Q9CE14_SYMMI</name>
<accession>A0A1Q9CE14</accession>
<dbReference type="Proteomes" id="UP000186817">
    <property type="component" value="Unassembled WGS sequence"/>
</dbReference>
<protein>
    <submittedName>
        <fullName evidence="1">Uncharacterized protein</fullName>
    </submittedName>
</protein>
<organism evidence="1 2">
    <name type="scientific">Symbiodinium microadriaticum</name>
    <name type="common">Dinoflagellate</name>
    <name type="synonym">Zooxanthella microadriatica</name>
    <dbReference type="NCBI Taxonomy" id="2951"/>
    <lineage>
        <taxon>Eukaryota</taxon>
        <taxon>Sar</taxon>
        <taxon>Alveolata</taxon>
        <taxon>Dinophyceae</taxon>
        <taxon>Suessiales</taxon>
        <taxon>Symbiodiniaceae</taxon>
        <taxon>Symbiodinium</taxon>
    </lineage>
</organism>
<evidence type="ECO:0000313" key="2">
    <source>
        <dbReference type="Proteomes" id="UP000186817"/>
    </source>
</evidence>